<organism evidence="1 2">
    <name type="scientific">Candidatus Rickettsiella viridis</name>
    <dbReference type="NCBI Taxonomy" id="676208"/>
    <lineage>
        <taxon>Bacteria</taxon>
        <taxon>Pseudomonadati</taxon>
        <taxon>Pseudomonadota</taxon>
        <taxon>Gammaproteobacteria</taxon>
        <taxon>Legionellales</taxon>
        <taxon>Coxiellaceae</taxon>
        <taxon>Rickettsiella</taxon>
    </lineage>
</organism>
<dbReference type="Gene3D" id="3.20.170.50">
    <property type="entry name" value="Dot/Icm secretion system IcmQ, C-terminal domain"/>
    <property type="match status" value="1"/>
</dbReference>
<dbReference type="InterPro" id="IPR013365">
    <property type="entry name" value="Dot_Icm_IcmQ"/>
</dbReference>
<dbReference type="Pfam" id="PF09475">
    <property type="entry name" value="Dot_icm_IcmQ"/>
    <property type="match status" value="1"/>
</dbReference>
<dbReference type="OrthoDB" id="5645338at2"/>
<protein>
    <submittedName>
        <fullName evidence="1">Dot/Icm secretion system protein</fullName>
    </submittedName>
</protein>
<dbReference type="NCBIfam" id="TIGR02527">
    <property type="entry name" value="dot_icm_IcmQ"/>
    <property type="match status" value="1"/>
</dbReference>
<name>A0A2Z5UVL7_9COXI</name>
<evidence type="ECO:0000313" key="1">
    <source>
        <dbReference type="EMBL" id="BBB15105.1"/>
    </source>
</evidence>
<gene>
    <name evidence="1" type="primary">icmQ</name>
    <name evidence="1" type="ORF">RVIR1_06040</name>
</gene>
<proteinExistence type="predicted"/>
<dbReference type="RefSeq" id="WP_126322593.1">
    <property type="nucleotide sequence ID" value="NZ_AP018005.1"/>
</dbReference>
<accession>A0A2Z5UVL7</accession>
<dbReference type="AlphaFoldDB" id="A0A2Z5UVL7"/>
<dbReference type="InterPro" id="IPR043089">
    <property type="entry name" value="Dot_Icm_IcmQ_C"/>
</dbReference>
<evidence type="ECO:0000313" key="2">
    <source>
        <dbReference type="Proteomes" id="UP000282483"/>
    </source>
</evidence>
<reference evidence="1 2" key="1">
    <citation type="submission" date="2017-03" db="EMBL/GenBank/DDBJ databases">
        <title>The genome sequence of Candidatus Rickettsiella viridis.</title>
        <authorList>
            <person name="Nikoh N."/>
            <person name="Tsuchida T."/>
            <person name="Yamaguchi K."/>
            <person name="Maeda T."/>
            <person name="Shigenobu S."/>
            <person name="Fukatsu T."/>
        </authorList>
    </citation>
    <scope>NUCLEOTIDE SEQUENCE [LARGE SCALE GENOMIC DNA]</scope>
    <source>
        <strain evidence="1 2">Ap-RA04</strain>
    </source>
</reference>
<dbReference type="EMBL" id="AP018005">
    <property type="protein sequence ID" value="BBB15105.1"/>
    <property type="molecule type" value="Genomic_DNA"/>
</dbReference>
<dbReference type="Proteomes" id="UP000282483">
    <property type="component" value="Chromosome"/>
</dbReference>
<keyword evidence="2" id="KW-1185">Reference proteome</keyword>
<dbReference type="KEGG" id="rvi:RVIR1_06040"/>
<dbReference type="Gene3D" id="1.20.5.420">
    <property type="entry name" value="Immunoglobulin FC, subunit C"/>
    <property type="match status" value="1"/>
</dbReference>
<sequence length="191" mass="21671">MPYSEQEIEIAREVKKILDKGIQEGPWQANLFLKGIKKKLEELHSQFEADIGLDHLKRDASSGNSSLTRPLHNTTEIYISLYQSQGSNIQKWQEVIGSLVHYSMGRPIYKNEDDVRAAIQLTDRNPNNAYVVLKVNADTILADSAEQPRVDREGRKLIMLKEGSITLHNIVRLVHPSGHYKLVGNFLVKQA</sequence>